<dbReference type="InterPro" id="IPR016162">
    <property type="entry name" value="Ald_DH_N"/>
</dbReference>
<dbReference type="FunFam" id="3.40.309.10:FF:000003">
    <property type="entry name" value="Aldehyde dehydrogenase"/>
    <property type="match status" value="1"/>
</dbReference>
<comment type="caution">
    <text evidence="9">The sequence shown here is derived from an EMBL/GenBank/DDBJ whole genome shotgun (WGS) entry which is preliminary data.</text>
</comment>
<sequence>MTNITTIIEQQKNFFNTNQTKNIDFRISQLKKLKLLLKQSESDIYQALEKDLAKSEFESYLTELSILYSELDFFIKKVKKLSQPQKVATNLANFPAKSYRMPEPLGITLIIGAWNYPLQLALLPALTALAAGNTVILKPSELAPYTSEIITKLINSHFDKGYFYVHQGGVAETTKLLSYRFDKIFFTGSSEVGQIVYQAAAKHLTPVTLELGGKSPAFVFADCDLKMTAKRLAWAKCLNAGQTCVAPDYVLVEKSIETAFCEAMKNEIQQNYAHPQVKIINEKHLERVVKLIDKEKVFYGGEVDKDKCTISPTILKNVTFDDDIMQQEIFAPVLPVIAFENLDEIMIQVKQYEKPLSCYIFCKNSQITDRLLKEISFGGGAVNDALMHLSNHNLPFGGVGFSGMGSYHGTAGFDCFSHYKSILEKPFWFESSLKYPPYTELKQKILNWIIG</sequence>
<keyword evidence="3" id="KW-0520">NAD</keyword>
<dbReference type="PANTHER" id="PTHR43570:SF16">
    <property type="entry name" value="ALDEHYDE DEHYDROGENASE TYPE III, ISOFORM Q"/>
    <property type="match status" value="1"/>
</dbReference>
<dbReference type="InterPro" id="IPR012394">
    <property type="entry name" value="Aldehyde_DH_NAD(P)"/>
</dbReference>
<evidence type="ECO:0000313" key="10">
    <source>
        <dbReference type="Proteomes" id="UP001236239"/>
    </source>
</evidence>
<proteinExistence type="inferred from homology"/>
<evidence type="ECO:0000256" key="5">
    <source>
        <dbReference type="PIRSR" id="PIRSR036492-1"/>
    </source>
</evidence>
<evidence type="ECO:0000256" key="2">
    <source>
        <dbReference type="ARBA" id="ARBA00023002"/>
    </source>
</evidence>
<dbReference type="PROSITE" id="PS00687">
    <property type="entry name" value="ALDEHYDE_DEHYDR_GLU"/>
    <property type="match status" value="1"/>
</dbReference>
<protein>
    <recommendedName>
        <fullName evidence="4">Aldehyde dehydrogenase</fullName>
    </recommendedName>
</protein>
<evidence type="ECO:0000256" key="4">
    <source>
        <dbReference type="PIRNR" id="PIRNR036492"/>
    </source>
</evidence>
<feature type="domain" description="Aldehyde dehydrogenase" evidence="8">
    <location>
        <begin position="6"/>
        <end position="422"/>
    </location>
</feature>
<name>A0AAJ6N8R9_9PAST</name>
<dbReference type="AlphaFoldDB" id="A0AAJ6N8R9"/>
<keyword evidence="2 4" id="KW-0560">Oxidoreductase</keyword>
<dbReference type="Pfam" id="PF00171">
    <property type="entry name" value="Aldedh"/>
    <property type="match status" value="1"/>
</dbReference>
<evidence type="ECO:0000256" key="3">
    <source>
        <dbReference type="ARBA" id="ARBA00023027"/>
    </source>
</evidence>
<dbReference type="InterPro" id="IPR016161">
    <property type="entry name" value="Ald_DH/histidinol_DH"/>
</dbReference>
<dbReference type="InterPro" id="IPR029510">
    <property type="entry name" value="Ald_DH_CS_GLU"/>
</dbReference>
<evidence type="ECO:0000313" key="9">
    <source>
        <dbReference type="EMBL" id="MDP8172303.1"/>
    </source>
</evidence>
<accession>A0AAJ6N8R9</accession>
<dbReference type="InterPro" id="IPR015590">
    <property type="entry name" value="Aldehyde_DH_dom"/>
</dbReference>
<evidence type="ECO:0000256" key="6">
    <source>
        <dbReference type="PROSITE-ProRule" id="PRU10007"/>
    </source>
</evidence>
<feature type="active site" evidence="5 6">
    <location>
        <position position="210"/>
    </location>
</feature>
<dbReference type="GO" id="GO:0004029">
    <property type="term" value="F:aldehyde dehydrogenase (NAD+) activity"/>
    <property type="evidence" value="ECO:0007669"/>
    <property type="project" value="TreeGrafter"/>
</dbReference>
<dbReference type="FunFam" id="3.40.605.10:FF:000004">
    <property type="entry name" value="Aldehyde dehydrogenase"/>
    <property type="match status" value="1"/>
</dbReference>
<reference evidence="9" key="1">
    <citation type="journal article" date="2023" name="Front. Microbiol.">
        <title>Phylogeography and host specificity of Pasteurellaceae pathogenic to sea-farmed fish in the north-east Atlantic.</title>
        <authorList>
            <person name="Gulla S."/>
            <person name="Colquhoun D.J."/>
            <person name="Olsen A.B."/>
            <person name="Spilsberg B."/>
            <person name="Lagesen K."/>
            <person name="Aakesson C.P."/>
            <person name="Strom S."/>
            <person name="Manji F."/>
            <person name="Birkbeck T.H."/>
            <person name="Nilsen H.K."/>
        </authorList>
    </citation>
    <scope>NUCLEOTIDE SEQUENCE</scope>
    <source>
        <strain evidence="9">TW16_20</strain>
    </source>
</reference>
<feature type="active site" evidence="5">
    <location>
        <position position="244"/>
    </location>
</feature>
<comment type="similarity">
    <text evidence="1 4 7">Belongs to the aldehyde dehydrogenase family.</text>
</comment>
<dbReference type="InterPro" id="IPR016163">
    <property type="entry name" value="Ald_DH_C"/>
</dbReference>
<dbReference type="PANTHER" id="PTHR43570">
    <property type="entry name" value="ALDEHYDE DEHYDROGENASE"/>
    <property type="match status" value="1"/>
</dbReference>
<evidence type="ECO:0000259" key="8">
    <source>
        <dbReference type="Pfam" id="PF00171"/>
    </source>
</evidence>
<dbReference type="Gene3D" id="3.40.605.10">
    <property type="entry name" value="Aldehyde Dehydrogenase, Chain A, domain 1"/>
    <property type="match status" value="1"/>
</dbReference>
<gene>
    <name evidence="9" type="ORF">QJU93_02895</name>
</gene>
<dbReference type="Gene3D" id="3.40.309.10">
    <property type="entry name" value="Aldehyde Dehydrogenase, Chain A, domain 2"/>
    <property type="match status" value="1"/>
</dbReference>
<dbReference type="Proteomes" id="UP001236239">
    <property type="component" value="Unassembled WGS sequence"/>
</dbReference>
<dbReference type="GO" id="GO:0006081">
    <property type="term" value="P:aldehyde metabolic process"/>
    <property type="evidence" value="ECO:0007669"/>
    <property type="project" value="InterPro"/>
</dbReference>
<evidence type="ECO:0000256" key="7">
    <source>
        <dbReference type="RuleBase" id="RU003345"/>
    </source>
</evidence>
<evidence type="ECO:0000256" key="1">
    <source>
        <dbReference type="ARBA" id="ARBA00009986"/>
    </source>
</evidence>
<dbReference type="PIRSF" id="PIRSF036492">
    <property type="entry name" value="ALDH"/>
    <property type="match status" value="1"/>
</dbReference>
<dbReference type="SUPFAM" id="SSF53720">
    <property type="entry name" value="ALDH-like"/>
    <property type="match status" value="1"/>
</dbReference>
<dbReference type="EMBL" id="JASAYQ010000003">
    <property type="protein sequence ID" value="MDP8172303.1"/>
    <property type="molecule type" value="Genomic_DNA"/>
</dbReference>
<dbReference type="GO" id="GO:0005737">
    <property type="term" value="C:cytoplasm"/>
    <property type="evidence" value="ECO:0007669"/>
    <property type="project" value="TreeGrafter"/>
</dbReference>
<dbReference type="RefSeq" id="WP_306375067.1">
    <property type="nucleotide sequence ID" value="NZ_JASAYL010000004.1"/>
</dbReference>
<organism evidence="9 10">
    <name type="scientific">Phocoenobacter skyensis</name>
    <dbReference type="NCBI Taxonomy" id="97481"/>
    <lineage>
        <taxon>Bacteria</taxon>
        <taxon>Pseudomonadati</taxon>
        <taxon>Pseudomonadota</taxon>
        <taxon>Gammaproteobacteria</taxon>
        <taxon>Pasteurellales</taxon>
        <taxon>Pasteurellaceae</taxon>
        <taxon>Phocoenobacter</taxon>
    </lineage>
</organism>